<name>A0A7Y8FJN5_9PSED</name>
<feature type="non-terminal residue" evidence="4">
    <location>
        <position position="1"/>
    </location>
</feature>
<comment type="subcellular location">
    <subcellularLocation>
        <location evidence="1">Cell outer membrane</location>
    </subcellularLocation>
</comment>
<accession>A0A7Y8FJN5</accession>
<keyword evidence="4" id="KW-0675">Receptor</keyword>
<dbReference type="SUPFAM" id="SSF56935">
    <property type="entry name" value="Porins"/>
    <property type="match status" value="1"/>
</dbReference>
<dbReference type="Proteomes" id="UP000537188">
    <property type="component" value="Unassembled WGS sequence"/>
</dbReference>
<organism evidence="4 5">
    <name type="scientific">Pseudomonas yamanorum</name>
    <dbReference type="NCBI Taxonomy" id="515393"/>
    <lineage>
        <taxon>Bacteria</taxon>
        <taxon>Pseudomonadati</taxon>
        <taxon>Pseudomonadota</taxon>
        <taxon>Gammaproteobacteria</taxon>
        <taxon>Pseudomonadales</taxon>
        <taxon>Pseudomonadaceae</taxon>
        <taxon>Pseudomonas</taxon>
    </lineage>
</organism>
<evidence type="ECO:0000256" key="1">
    <source>
        <dbReference type="ARBA" id="ARBA00004442"/>
    </source>
</evidence>
<comment type="caution">
    <text evidence="4">The sequence shown here is derived from an EMBL/GenBank/DDBJ whole genome shotgun (WGS) entry which is preliminary data.</text>
</comment>
<keyword evidence="3" id="KW-0998">Cell outer membrane</keyword>
<evidence type="ECO:0000256" key="3">
    <source>
        <dbReference type="ARBA" id="ARBA00023237"/>
    </source>
</evidence>
<evidence type="ECO:0000256" key="2">
    <source>
        <dbReference type="ARBA" id="ARBA00023136"/>
    </source>
</evidence>
<feature type="non-terminal residue" evidence="4">
    <location>
        <position position="147"/>
    </location>
</feature>
<proteinExistence type="predicted"/>
<evidence type="ECO:0000313" key="5">
    <source>
        <dbReference type="Proteomes" id="UP000537188"/>
    </source>
</evidence>
<sequence>NHLTAEGAANGAGFVLDASRMDTDGYRDHSSARRDQTFAKLNVQPDDDSKLALIYSSLEQNGTQDPLGQTWEAYKADPRSVAPAALQYNTRKSIDHQQLGKNYERYIGDATLQVNAYTGRRSVIQYLSIPDKFASGAPNPANARGGV</sequence>
<dbReference type="Gene3D" id="2.40.170.20">
    <property type="entry name" value="TonB-dependent receptor, beta-barrel domain"/>
    <property type="match status" value="1"/>
</dbReference>
<dbReference type="InterPro" id="IPR036942">
    <property type="entry name" value="Beta-barrel_TonB_sf"/>
</dbReference>
<keyword evidence="2" id="KW-0472">Membrane</keyword>
<dbReference type="AlphaFoldDB" id="A0A7Y8FJN5"/>
<evidence type="ECO:0000313" key="4">
    <source>
        <dbReference type="EMBL" id="NWE80405.1"/>
    </source>
</evidence>
<dbReference type="GO" id="GO:0009279">
    <property type="term" value="C:cell outer membrane"/>
    <property type="evidence" value="ECO:0007669"/>
    <property type="project" value="UniProtKB-SubCell"/>
</dbReference>
<dbReference type="EMBL" id="JACARF010000128">
    <property type="protein sequence ID" value="NWE80405.1"/>
    <property type="molecule type" value="Genomic_DNA"/>
</dbReference>
<protein>
    <submittedName>
        <fullName evidence="4">TonB-dependent receptor</fullName>
    </submittedName>
</protein>
<gene>
    <name evidence="4" type="ORF">HX828_33075</name>
</gene>
<reference evidence="4 5" key="1">
    <citation type="submission" date="2020-04" db="EMBL/GenBank/DDBJ databases">
        <title>Molecular characterization of pseudomonads from Agaricus bisporus reveal novel blotch 2 pathogens in Western Europe.</title>
        <authorList>
            <person name="Taparia T."/>
            <person name="Krijger M."/>
            <person name="Haynes E."/>
            <person name="Elpinstone J.G."/>
            <person name="Noble R."/>
            <person name="Van Der Wolf J."/>
        </authorList>
    </citation>
    <scope>NUCLEOTIDE SEQUENCE [LARGE SCALE GENOMIC DNA]</scope>
    <source>
        <strain evidence="4 5">IPO3781</strain>
    </source>
</reference>